<accession>A0AAV3QIX5</accession>
<evidence type="ECO:0000256" key="9">
    <source>
        <dbReference type="ARBA" id="ARBA00022824"/>
    </source>
</evidence>
<comment type="subcellular location">
    <subcellularLocation>
        <location evidence="4">Cytoplasm</location>
    </subcellularLocation>
    <subcellularLocation>
        <location evidence="3">Endoplasmic reticulum</location>
    </subcellularLocation>
    <subcellularLocation>
        <location evidence="2">Membrane</location>
        <topology evidence="2">Multi-pass membrane protein</topology>
    </subcellularLocation>
    <subcellularLocation>
        <location evidence="1">Nucleus</location>
    </subcellularLocation>
</comment>
<dbReference type="PANTHER" id="PTHR36023:SF9">
    <property type="entry name" value="PROTEIN ORGAN SIZE RELATED 1"/>
    <property type="match status" value="1"/>
</dbReference>
<keyword evidence="15" id="KW-1185">Reference proteome</keyword>
<dbReference type="GO" id="GO:0016020">
    <property type="term" value="C:membrane"/>
    <property type="evidence" value="ECO:0007669"/>
    <property type="project" value="UniProtKB-SubCell"/>
</dbReference>
<comment type="caution">
    <text evidence="14">The sequence shown here is derived from an EMBL/GenBank/DDBJ whole genome shotgun (WGS) entry which is preliminary data.</text>
</comment>
<keyword evidence="7" id="KW-0963">Cytoplasm</keyword>
<keyword evidence="8 13" id="KW-0812">Transmembrane</keyword>
<evidence type="ECO:0000256" key="3">
    <source>
        <dbReference type="ARBA" id="ARBA00004240"/>
    </source>
</evidence>
<evidence type="ECO:0000256" key="1">
    <source>
        <dbReference type="ARBA" id="ARBA00004123"/>
    </source>
</evidence>
<evidence type="ECO:0000313" key="15">
    <source>
        <dbReference type="Proteomes" id="UP001454036"/>
    </source>
</evidence>
<dbReference type="AlphaFoldDB" id="A0AAV3QIX5"/>
<dbReference type="GO" id="GO:0009725">
    <property type="term" value="P:response to hormone"/>
    <property type="evidence" value="ECO:0007669"/>
    <property type="project" value="UniProtKB-ARBA"/>
</dbReference>
<protein>
    <recommendedName>
        <fullName evidence="16">Transmembrane protein</fullName>
    </recommendedName>
</protein>
<evidence type="ECO:0000256" key="8">
    <source>
        <dbReference type="ARBA" id="ARBA00022692"/>
    </source>
</evidence>
<evidence type="ECO:0000256" key="11">
    <source>
        <dbReference type="ARBA" id="ARBA00023136"/>
    </source>
</evidence>
<keyword evidence="12" id="KW-0539">Nucleus</keyword>
<organism evidence="14 15">
    <name type="scientific">Lithospermum erythrorhizon</name>
    <name type="common">Purple gromwell</name>
    <name type="synonym">Lithospermum officinale var. erythrorhizon</name>
    <dbReference type="NCBI Taxonomy" id="34254"/>
    <lineage>
        <taxon>Eukaryota</taxon>
        <taxon>Viridiplantae</taxon>
        <taxon>Streptophyta</taxon>
        <taxon>Embryophyta</taxon>
        <taxon>Tracheophyta</taxon>
        <taxon>Spermatophyta</taxon>
        <taxon>Magnoliopsida</taxon>
        <taxon>eudicotyledons</taxon>
        <taxon>Gunneridae</taxon>
        <taxon>Pentapetalae</taxon>
        <taxon>asterids</taxon>
        <taxon>lamiids</taxon>
        <taxon>Boraginales</taxon>
        <taxon>Boraginaceae</taxon>
        <taxon>Boraginoideae</taxon>
        <taxon>Lithospermeae</taxon>
        <taxon>Lithospermum</taxon>
    </lineage>
</organism>
<gene>
    <name evidence="14" type="ORF">LIER_18282</name>
</gene>
<dbReference type="GO" id="GO:0046622">
    <property type="term" value="P:positive regulation of organ growth"/>
    <property type="evidence" value="ECO:0007669"/>
    <property type="project" value="InterPro"/>
</dbReference>
<dbReference type="GO" id="GO:0005783">
    <property type="term" value="C:endoplasmic reticulum"/>
    <property type="evidence" value="ECO:0007669"/>
    <property type="project" value="UniProtKB-SubCell"/>
</dbReference>
<keyword evidence="6" id="KW-0217">Developmental protein</keyword>
<evidence type="ECO:0000256" key="4">
    <source>
        <dbReference type="ARBA" id="ARBA00004496"/>
    </source>
</evidence>
<proteinExistence type="inferred from homology"/>
<keyword evidence="9" id="KW-0256">Endoplasmic reticulum</keyword>
<evidence type="ECO:0000256" key="7">
    <source>
        <dbReference type="ARBA" id="ARBA00022490"/>
    </source>
</evidence>
<evidence type="ECO:0000313" key="14">
    <source>
        <dbReference type="EMBL" id="GAA0162117.1"/>
    </source>
</evidence>
<evidence type="ECO:0000256" key="13">
    <source>
        <dbReference type="SAM" id="Phobius"/>
    </source>
</evidence>
<evidence type="ECO:0000256" key="10">
    <source>
        <dbReference type="ARBA" id="ARBA00022989"/>
    </source>
</evidence>
<name>A0AAV3QIX5_LITER</name>
<evidence type="ECO:0000256" key="5">
    <source>
        <dbReference type="ARBA" id="ARBA00006891"/>
    </source>
</evidence>
<dbReference type="Proteomes" id="UP001454036">
    <property type="component" value="Unassembled WGS sequence"/>
</dbReference>
<dbReference type="EMBL" id="BAABME010004369">
    <property type="protein sequence ID" value="GAA0162117.1"/>
    <property type="molecule type" value="Genomic_DNA"/>
</dbReference>
<feature type="transmembrane region" description="Helical" evidence="13">
    <location>
        <begin position="57"/>
        <end position="76"/>
    </location>
</feature>
<dbReference type="PANTHER" id="PTHR36023">
    <property type="entry name" value="ARGOS-LIKE PROTEIN"/>
    <property type="match status" value="1"/>
</dbReference>
<evidence type="ECO:0008006" key="16">
    <source>
        <dbReference type="Google" id="ProtNLM"/>
    </source>
</evidence>
<keyword evidence="11 13" id="KW-0472">Membrane</keyword>
<comment type="similarity">
    <text evidence="5">Belongs to the plant organ size related (OSR) protein family.</text>
</comment>
<keyword evidence="10 13" id="KW-1133">Transmembrane helix</keyword>
<feature type="transmembrane region" description="Helical" evidence="13">
    <location>
        <begin position="28"/>
        <end position="50"/>
    </location>
</feature>
<evidence type="ECO:0000256" key="12">
    <source>
        <dbReference type="ARBA" id="ARBA00023242"/>
    </source>
</evidence>
<dbReference type="GO" id="GO:0005634">
    <property type="term" value="C:nucleus"/>
    <property type="evidence" value="ECO:0007669"/>
    <property type="project" value="UniProtKB-SubCell"/>
</dbReference>
<evidence type="ECO:0000256" key="6">
    <source>
        <dbReference type="ARBA" id="ARBA00022473"/>
    </source>
</evidence>
<dbReference type="InterPro" id="IPR037468">
    <property type="entry name" value="ARGOS/ARL/OSR1"/>
</dbReference>
<evidence type="ECO:0000256" key="2">
    <source>
        <dbReference type="ARBA" id="ARBA00004141"/>
    </source>
</evidence>
<reference evidence="14 15" key="1">
    <citation type="submission" date="2024-01" db="EMBL/GenBank/DDBJ databases">
        <title>The complete chloroplast genome sequence of Lithospermum erythrorhizon: insights into the phylogenetic relationship among Boraginaceae species and the maternal lineages of purple gromwells.</title>
        <authorList>
            <person name="Okada T."/>
            <person name="Watanabe K."/>
        </authorList>
    </citation>
    <scope>NUCLEOTIDE SEQUENCE [LARGE SCALE GENOMIC DNA]</scope>
</reference>
<sequence>MAVVDNHFGRNEEQDVLMMNDKYSCYVWSWRALIFLLILAVVLVISPLALPPLPPPPAVLLLVPVVIMVVLLVFAFSPSYSPEVVYNVAY</sequence>